<protein>
    <submittedName>
        <fullName evidence="1">Uncharacterized protein</fullName>
    </submittedName>
</protein>
<sequence length="168" mass="18794">MDKEQRSAASNFQKSVQTSTITVVAAPHSNGNALTWASSVQESPVSISYSLLVTHNLFTERYSKHLSEVNIDIARERLINASKIYCQALKDEGRVDSCDDSIHLGTFVNGVGILQFETSHQLPFLVLDRKRTRLTEQISVSGDFGKETPVSFSYKLLACNISFFVYFH</sequence>
<evidence type="ECO:0000313" key="1">
    <source>
        <dbReference type="EMBL" id="CAH3182011.1"/>
    </source>
</evidence>
<dbReference type="EMBL" id="CALNXI010002041">
    <property type="protein sequence ID" value="CAH3182011.1"/>
    <property type="molecule type" value="Genomic_DNA"/>
</dbReference>
<accession>A0ABN8RR94</accession>
<proteinExistence type="predicted"/>
<keyword evidence="2" id="KW-1185">Reference proteome</keyword>
<gene>
    <name evidence="1" type="ORF">PEVE_00013980</name>
</gene>
<dbReference type="Proteomes" id="UP001159427">
    <property type="component" value="Unassembled WGS sequence"/>
</dbReference>
<evidence type="ECO:0000313" key="2">
    <source>
        <dbReference type="Proteomes" id="UP001159427"/>
    </source>
</evidence>
<comment type="caution">
    <text evidence="1">The sequence shown here is derived from an EMBL/GenBank/DDBJ whole genome shotgun (WGS) entry which is preliminary data.</text>
</comment>
<organism evidence="1 2">
    <name type="scientific">Porites evermanni</name>
    <dbReference type="NCBI Taxonomy" id="104178"/>
    <lineage>
        <taxon>Eukaryota</taxon>
        <taxon>Metazoa</taxon>
        <taxon>Cnidaria</taxon>
        <taxon>Anthozoa</taxon>
        <taxon>Hexacorallia</taxon>
        <taxon>Scleractinia</taxon>
        <taxon>Fungiina</taxon>
        <taxon>Poritidae</taxon>
        <taxon>Porites</taxon>
    </lineage>
</organism>
<reference evidence="1 2" key="1">
    <citation type="submission" date="2022-05" db="EMBL/GenBank/DDBJ databases">
        <authorList>
            <consortium name="Genoscope - CEA"/>
            <person name="William W."/>
        </authorList>
    </citation>
    <scope>NUCLEOTIDE SEQUENCE [LARGE SCALE GENOMIC DNA]</scope>
</reference>
<name>A0ABN8RR94_9CNID</name>